<keyword evidence="7" id="KW-0472">Membrane</keyword>
<keyword evidence="7" id="KW-0812">Transmembrane</keyword>
<keyword evidence="4" id="KW-0547">Nucleotide-binding</keyword>
<dbReference type="GO" id="GO:0016020">
    <property type="term" value="C:membrane"/>
    <property type="evidence" value="ECO:0007669"/>
    <property type="project" value="UniProtKB-SubCell"/>
</dbReference>
<evidence type="ECO:0000256" key="4">
    <source>
        <dbReference type="ARBA" id="ARBA00022741"/>
    </source>
</evidence>
<dbReference type="Pfam" id="PF08263">
    <property type="entry name" value="LRRNT_2"/>
    <property type="match status" value="1"/>
</dbReference>
<dbReference type="AlphaFoldDB" id="A0AA88ALC6"/>
<evidence type="ECO:0000256" key="2">
    <source>
        <dbReference type="ARBA" id="ARBA00022614"/>
    </source>
</evidence>
<evidence type="ECO:0000256" key="3">
    <source>
        <dbReference type="ARBA" id="ARBA00022737"/>
    </source>
</evidence>
<proteinExistence type="predicted"/>
<dbReference type="GO" id="GO:0005524">
    <property type="term" value="F:ATP binding"/>
    <property type="evidence" value="ECO:0007669"/>
    <property type="project" value="UniProtKB-KW"/>
</dbReference>
<name>A0AA88ALC6_FICCA</name>
<gene>
    <name evidence="9" type="ORF">TIFTF001_015318</name>
</gene>
<dbReference type="Gene3D" id="1.10.510.10">
    <property type="entry name" value="Transferase(Phosphotransferase) domain 1"/>
    <property type="match status" value="1"/>
</dbReference>
<comment type="subcellular location">
    <subcellularLocation>
        <location evidence="1">Membrane</location>
    </subcellularLocation>
</comment>
<dbReference type="GO" id="GO:0004672">
    <property type="term" value="F:protein kinase activity"/>
    <property type="evidence" value="ECO:0007669"/>
    <property type="project" value="InterPro"/>
</dbReference>
<evidence type="ECO:0000259" key="8">
    <source>
        <dbReference type="PROSITE" id="PS50011"/>
    </source>
</evidence>
<dbReference type="PROSITE" id="PS50011">
    <property type="entry name" value="PROTEIN_KINASE_DOM"/>
    <property type="match status" value="1"/>
</dbReference>
<keyword evidence="7" id="KW-1133">Transmembrane helix</keyword>
<dbReference type="InterPro" id="IPR013210">
    <property type="entry name" value="LRR_N_plant-typ"/>
</dbReference>
<dbReference type="EMBL" id="BTGU01000022">
    <property type="protein sequence ID" value="GMN46126.1"/>
    <property type="molecule type" value="Genomic_DNA"/>
</dbReference>
<dbReference type="PANTHER" id="PTHR48007:SF40">
    <property type="entry name" value="SERINE-THREONINE_TYROSINE-PROTEIN KINASE CATALYTIC DOMAIN-CONTAINING PROTEIN"/>
    <property type="match status" value="1"/>
</dbReference>
<sequence length="631" mass="70398">MRSANQNLKFFLFYFFLLIQSSILTSSAVAIVKANAFYPDERDALLRLRDSVTSNLDLHSNWTGPPCHENKARWIGISCLNGHVVNIVLEGIELKGSLPPTFLQNITYLTKVSFSNNSLSGPLPNLTNLVHLHNVSLSHNTIWGTIPLEFTQLPRLQTLELQQNYLYGEIPPFDQPTLTVFNVSYNHLGGAIPVTSVLQKFPSSSFDNNSGLCGKPLDVPCNSSISPSPLPSHPPPPLLPPPPGAVPPPVSPPPPPGEKKGRLRPQTLVLIAIAAGLVPFLVILGFLGYSRGVHRKETRKDIGSEQRTPSPKSKRDPERSVELEFFDKEIPAFDLDDLLRASAEVLGKGALGTSYKATLETGQYLVVKRLKDMNELSKKEFVQQMQLLGKKRHVNLVKIVSFYYSKDEKLVIYEFVPDGTLFELLHEKRGVGRLPLNWTARLSIIKDIAKALTFLHHSLPHHRVPHANLKSSNVLIHHNPRNNTFHSKLTDFGFFPLLTSHFKSSDQPKMAAAKSPEYAEGRKLSHKADVYCFGIVLLEIITGRIPGEISPASQETMDDLSDWVRMVVNTDWSTDILDAEIVAATEGHDEMLKLTEIALECTDVAPDKRPKMSEVLQRIEDIEQMQQSQRA</sequence>
<evidence type="ECO:0000313" key="9">
    <source>
        <dbReference type="EMBL" id="GMN46126.1"/>
    </source>
</evidence>
<reference evidence="9" key="1">
    <citation type="submission" date="2023-07" db="EMBL/GenBank/DDBJ databases">
        <title>draft genome sequence of fig (Ficus carica).</title>
        <authorList>
            <person name="Takahashi T."/>
            <person name="Nishimura K."/>
        </authorList>
    </citation>
    <scope>NUCLEOTIDE SEQUENCE</scope>
</reference>
<feature type="region of interest" description="Disordered" evidence="6">
    <location>
        <begin position="224"/>
        <end position="261"/>
    </location>
</feature>
<dbReference type="InterPro" id="IPR046959">
    <property type="entry name" value="PRK1-6/SRF4-like"/>
</dbReference>
<feature type="domain" description="Protein kinase" evidence="8">
    <location>
        <begin position="340"/>
        <end position="622"/>
    </location>
</feature>
<feature type="region of interest" description="Disordered" evidence="6">
    <location>
        <begin position="297"/>
        <end position="320"/>
    </location>
</feature>
<evidence type="ECO:0000256" key="1">
    <source>
        <dbReference type="ARBA" id="ARBA00004370"/>
    </source>
</evidence>
<feature type="compositionally biased region" description="Pro residues" evidence="6">
    <location>
        <begin position="228"/>
        <end position="256"/>
    </location>
</feature>
<dbReference type="SUPFAM" id="SSF52058">
    <property type="entry name" value="L domain-like"/>
    <property type="match status" value="1"/>
</dbReference>
<dbReference type="Gene3D" id="3.30.200.20">
    <property type="entry name" value="Phosphorylase Kinase, domain 1"/>
    <property type="match status" value="1"/>
</dbReference>
<evidence type="ECO:0000313" key="10">
    <source>
        <dbReference type="Proteomes" id="UP001187192"/>
    </source>
</evidence>
<feature type="transmembrane region" description="Helical" evidence="7">
    <location>
        <begin position="12"/>
        <end position="32"/>
    </location>
</feature>
<keyword evidence="2" id="KW-0433">Leucine-rich repeat</keyword>
<accession>A0AA88ALC6</accession>
<protein>
    <recommendedName>
        <fullName evidence="8">Protein kinase domain-containing protein</fullName>
    </recommendedName>
</protein>
<keyword evidence="5" id="KW-0067">ATP-binding</keyword>
<keyword evidence="3" id="KW-0677">Repeat</keyword>
<keyword evidence="10" id="KW-1185">Reference proteome</keyword>
<dbReference type="Proteomes" id="UP001187192">
    <property type="component" value="Unassembled WGS sequence"/>
</dbReference>
<comment type="caution">
    <text evidence="9">The sequence shown here is derived from an EMBL/GenBank/DDBJ whole genome shotgun (WGS) entry which is preliminary data.</text>
</comment>
<dbReference type="InterPro" id="IPR001245">
    <property type="entry name" value="Ser-Thr/Tyr_kinase_cat_dom"/>
</dbReference>
<feature type="transmembrane region" description="Helical" evidence="7">
    <location>
        <begin position="268"/>
        <end position="289"/>
    </location>
</feature>
<evidence type="ECO:0000256" key="7">
    <source>
        <dbReference type="SAM" id="Phobius"/>
    </source>
</evidence>
<organism evidence="9 10">
    <name type="scientific">Ficus carica</name>
    <name type="common">Common fig</name>
    <dbReference type="NCBI Taxonomy" id="3494"/>
    <lineage>
        <taxon>Eukaryota</taxon>
        <taxon>Viridiplantae</taxon>
        <taxon>Streptophyta</taxon>
        <taxon>Embryophyta</taxon>
        <taxon>Tracheophyta</taxon>
        <taxon>Spermatophyta</taxon>
        <taxon>Magnoliopsida</taxon>
        <taxon>eudicotyledons</taxon>
        <taxon>Gunneridae</taxon>
        <taxon>Pentapetalae</taxon>
        <taxon>rosids</taxon>
        <taxon>fabids</taxon>
        <taxon>Rosales</taxon>
        <taxon>Moraceae</taxon>
        <taxon>Ficeae</taxon>
        <taxon>Ficus</taxon>
    </lineage>
</organism>
<dbReference type="InterPro" id="IPR011009">
    <property type="entry name" value="Kinase-like_dom_sf"/>
</dbReference>
<evidence type="ECO:0000256" key="6">
    <source>
        <dbReference type="SAM" id="MobiDB-lite"/>
    </source>
</evidence>
<dbReference type="FunFam" id="3.30.200.20:FF:000307">
    <property type="entry name" value="pollen receptor-like kinase 1"/>
    <property type="match status" value="1"/>
</dbReference>
<dbReference type="PANTHER" id="PTHR48007">
    <property type="entry name" value="LEUCINE-RICH REPEAT RECEPTOR-LIKE PROTEIN KINASE PXC1"/>
    <property type="match status" value="1"/>
</dbReference>
<evidence type="ECO:0000256" key="5">
    <source>
        <dbReference type="ARBA" id="ARBA00022840"/>
    </source>
</evidence>
<dbReference type="InterPro" id="IPR000719">
    <property type="entry name" value="Prot_kinase_dom"/>
</dbReference>
<dbReference type="SUPFAM" id="SSF56112">
    <property type="entry name" value="Protein kinase-like (PK-like)"/>
    <property type="match status" value="1"/>
</dbReference>
<dbReference type="Pfam" id="PF07714">
    <property type="entry name" value="PK_Tyr_Ser-Thr"/>
    <property type="match status" value="1"/>
</dbReference>
<dbReference type="Gene3D" id="3.80.10.10">
    <property type="entry name" value="Ribonuclease Inhibitor"/>
    <property type="match status" value="1"/>
</dbReference>
<dbReference type="InterPro" id="IPR032675">
    <property type="entry name" value="LRR_dom_sf"/>
</dbReference>
<dbReference type="CDD" id="cd14066">
    <property type="entry name" value="STKc_IRAK"/>
    <property type="match status" value="1"/>
</dbReference>